<comment type="similarity">
    <text evidence="1">Belongs to the CapA family.</text>
</comment>
<dbReference type="InterPro" id="IPR019079">
    <property type="entry name" value="Capsule_synth_CapA"/>
</dbReference>
<dbReference type="Proteomes" id="UP000039660">
    <property type="component" value="Unassembled WGS sequence"/>
</dbReference>
<proteinExistence type="inferred from homology"/>
<evidence type="ECO:0000313" key="4">
    <source>
        <dbReference type="Proteomes" id="UP000039660"/>
    </source>
</evidence>
<dbReference type="RefSeq" id="WP_046638250.1">
    <property type="nucleotide sequence ID" value="NZ_CCRK01000021.1"/>
</dbReference>
<sequence>MNEAMLTVAVTGQILIHGPLDLHGEGQAEVQDFLEADVVFGNLEATVETAGAWPTKTKTLHLASPDALISIRELGFHAVTHANNHAFDLGPPGIASTRAAVEAAGLKLAGSGGDIEQAAAPVIVPGPEQSLAIFSVDLGPQPDINYASTERGGIAPLRMKRTVSVPAEEFETLKRIVVTLGDDKRGAARAAVGYDAGERPELEVFGTPVAAGDAIGVRWTADETDMQRLVDGIDAAKAIGDLVAVALHGHHWDSNWKTTPDWLLDLCRGLIDCGADLVLGTGAPVMQPLILYRGRVIIAGLGNFVFHTGRPATYDEKHVDVWRSAAIRLTLADDGTCKRLELLPISVGRPVDHDLPLGPVPLQGSDADDIRERAFGGLSAADRQVVF</sequence>
<dbReference type="InterPro" id="IPR052169">
    <property type="entry name" value="CW_Biosynth-Accessory"/>
</dbReference>
<name>A0A0T7H4V1_NEOGA</name>
<accession>A0A0T7H4V1</accession>
<protein>
    <submittedName>
        <fullName evidence="3">Putative enzyme of poly-gamma-glutamate biosynthesis (Capsule formation)</fullName>
    </submittedName>
</protein>
<evidence type="ECO:0000256" key="1">
    <source>
        <dbReference type="ARBA" id="ARBA00005662"/>
    </source>
</evidence>
<dbReference type="PANTHER" id="PTHR33393">
    <property type="entry name" value="POLYGLUTAMINE SYNTHESIS ACCESSORY PROTEIN RV0574C-RELATED"/>
    <property type="match status" value="1"/>
</dbReference>
<dbReference type="AlphaFoldDB" id="A0A0T7H4V1"/>
<dbReference type="EMBL" id="CCRK01000021">
    <property type="protein sequence ID" value="CDZ54477.1"/>
    <property type="molecule type" value="Genomic_DNA"/>
</dbReference>
<gene>
    <name evidence="3" type="ORF">NGAL_HAMBI1189_55320</name>
</gene>
<feature type="domain" description="Capsule synthesis protein CapA" evidence="2">
    <location>
        <begin position="7"/>
        <end position="308"/>
    </location>
</feature>
<dbReference type="SUPFAM" id="SSF56300">
    <property type="entry name" value="Metallo-dependent phosphatases"/>
    <property type="match status" value="1"/>
</dbReference>
<dbReference type="InterPro" id="IPR029052">
    <property type="entry name" value="Metallo-depent_PP-like"/>
</dbReference>
<reference evidence="3 4" key="1">
    <citation type="submission" date="2014-08" db="EMBL/GenBank/DDBJ databases">
        <authorList>
            <person name="Chen Y.-H."/>
        </authorList>
    </citation>
    <scope>NUCLEOTIDE SEQUENCE [LARGE SCALE GENOMIC DNA]</scope>
</reference>
<dbReference type="Pfam" id="PF09587">
    <property type="entry name" value="PGA_cap"/>
    <property type="match status" value="1"/>
</dbReference>
<evidence type="ECO:0000313" key="3">
    <source>
        <dbReference type="EMBL" id="CDZ54477.1"/>
    </source>
</evidence>
<evidence type="ECO:0000259" key="2">
    <source>
        <dbReference type="SMART" id="SM00854"/>
    </source>
</evidence>
<dbReference type="SMART" id="SM00854">
    <property type="entry name" value="PGA_cap"/>
    <property type="match status" value="1"/>
</dbReference>
<dbReference type="PANTHER" id="PTHR33393:SF11">
    <property type="entry name" value="POLYGLUTAMINE SYNTHESIS ACCESSORY PROTEIN RV0574C-RELATED"/>
    <property type="match status" value="1"/>
</dbReference>
<organism evidence="3 4">
    <name type="scientific">Neorhizobium galegae bv. officinalis</name>
    <dbReference type="NCBI Taxonomy" id="323656"/>
    <lineage>
        <taxon>Bacteria</taxon>
        <taxon>Pseudomonadati</taxon>
        <taxon>Pseudomonadota</taxon>
        <taxon>Alphaproteobacteria</taxon>
        <taxon>Hyphomicrobiales</taxon>
        <taxon>Rhizobiaceae</taxon>
        <taxon>Rhizobium/Agrobacterium group</taxon>
        <taxon>Neorhizobium</taxon>
    </lineage>
</organism>